<dbReference type="PROSITE" id="PS00819">
    <property type="entry name" value="DPS_2"/>
    <property type="match status" value="1"/>
</dbReference>
<dbReference type="PANTHER" id="PTHR42932">
    <property type="entry name" value="GENERAL STRESS PROTEIN 20U"/>
    <property type="match status" value="1"/>
</dbReference>
<comment type="similarity">
    <text evidence="1 2">Belongs to the Dps family.</text>
</comment>
<reference evidence="4 7" key="1">
    <citation type="submission" date="2014-07" db="EMBL/GenBank/DDBJ databases">
        <title>Draft genome sequence of Thalassospira xiamenensis IB13.</title>
        <authorList>
            <person name="Lai Q."/>
            <person name="Shao Z."/>
        </authorList>
    </citation>
    <scope>NUCLEOTIDE SEQUENCE [LARGE SCALE GENOMIC DNA]</scope>
    <source>
        <strain evidence="4 7">IB13</strain>
    </source>
</reference>
<name>A0A154KY90_9PROT</name>
<dbReference type="GO" id="GO:0008199">
    <property type="term" value="F:ferric iron binding"/>
    <property type="evidence" value="ECO:0007669"/>
    <property type="project" value="InterPro"/>
</dbReference>
<evidence type="ECO:0000256" key="1">
    <source>
        <dbReference type="ARBA" id="ARBA00009497"/>
    </source>
</evidence>
<organism evidence="4 7">
    <name type="scientific">Thalassospira xiamenensis</name>
    <dbReference type="NCBI Taxonomy" id="220697"/>
    <lineage>
        <taxon>Bacteria</taxon>
        <taxon>Pseudomonadati</taxon>
        <taxon>Pseudomonadota</taxon>
        <taxon>Alphaproteobacteria</taxon>
        <taxon>Rhodospirillales</taxon>
        <taxon>Thalassospiraceae</taxon>
        <taxon>Thalassospira</taxon>
    </lineage>
</organism>
<dbReference type="EMBL" id="JPWJ01000012">
    <property type="protein sequence ID" value="RCK46448.1"/>
    <property type="molecule type" value="Genomic_DNA"/>
</dbReference>
<dbReference type="InterPro" id="IPR002177">
    <property type="entry name" value="DPS_DNA-bd"/>
</dbReference>
<dbReference type="Proteomes" id="UP000252266">
    <property type="component" value="Unassembled WGS sequence"/>
</dbReference>
<dbReference type="GO" id="GO:0003677">
    <property type="term" value="F:DNA binding"/>
    <property type="evidence" value="ECO:0007669"/>
    <property type="project" value="UniProtKB-KW"/>
</dbReference>
<dbReference type="SUPFAM" id="SSF47240">
    <property type="entry name" value="Ferritin-like"/>
    <property type="match status" value="1"/>
</dbReference>
<evidence type="ECO:0000313" key="4">
    <source>
        <dbReference type="EMBL" id="RCK46448.1"/>
    </source>
</evidence>
<dbReference type="GO" id="GO:0016722">
    <property type="term" value="F:oxidoreductase activity, acting on metal ions"/>
    <property type="evidence" value="ECO:0007669"/>
    <property type="project" value="InterPro"/>
</dbReference>
<proteinExistence type="inferred from homology"/>
<dbReference type="InterPro" id="IPR023188">
    <property type="entry name" value="DPS_DNA-bd_CS"/>
</dbReference>
<evidence type="ECO:0000259" key="3">
    <source>
        <dbReference type="Pfam" id="PF00210"/>
    </source>
</evidence>
<gene>
    <name evidence="5" type="ORF">SAMN05428964_1011745</name>
    <name evidence="4" type="ORF">TH44_20190</name>
</gene>
<dbReference type="PIRSF" id="PIRSF005900">
    <property type="entry name" value="Dps"/>
    <property type="match status" value="1"/>
</dbReference>
<dbReference type="RefSeq" id="WP_062950713.1">
    <property type="nucleotide sequence ID" value="NZ_JPWD01000009.1"/>
</dbReference>
<reference evidence="5 6" key="2">
    <citation type="submission" date="2017-08" db="EMBL/GenBank/DDBJ databases">
        <authorList>
            <person name="de Groot N.N."/>
        </authorList>
    </citation>
    <scope>NUCLEOTIDE SEQUENCE [LARGE SCALE GENOMIC DNA]</scope>
    <source>
        <strain evidence="5 6">USBA 78</strain>
    </source>
</reference>
<dbReference type="InterPro" id="IPR012347">
    <property type="entry name" value="Ferritin-like"/>
</dbReference>
<dbReference type="Pfam" id="PF00210">
    <property type="entry name" value="Ferritin"/>
    <property type="match status" value="1"/>
</dbReference>
<dbReference type="InterPro" id="IPR009078">
    <property type="entry name" value="Ferritin-like_SF"/>
</dbReference>
<dbReference type="PRINTS" id="PR01346">
    <property type="entry name" value="HELNAPAPROT"/>
</dbReference>
<evidence type="ECO:0000313" key="6">
    <source>
        <dbReference type="Proteomes" id="UP000219068"/>
    </source>
</evidence>
<dbReference type="EMBL" id="OBMM01000001">
    <property type="protein sequence ID" value="SOB95944.1"/>
    <property type="molecule type" value="Genomic_DNA"/>
</dbReference>
<accession>A0A154KY90</accession>
<dbReference type="AlphaFoldDB" id="A0A154KY90"/>
<dbReference type="PROSITE" id="PS00818">
    <property type="entry name" value="DPS_1"/>
    <property type="match status" value="1"/>
</dbReference>
<dbReference type="CDD" id="cd01043">
    <property type="entry name" value="DPS"/>
    <property type="match status" value="1"/>
</dbReference>
<sequence>MAHSSMQSIAKEFPVKTGVDRKDRRELAKMLTKIIGSSHVLYAKIRGVHWNVVGPAFYSLHKMTEEQYEDLNEAIDDMAERIRAIGFQAPTGLSEMIENSVVKDQTKLLPANDMVKELVEDHDHVSRLLREGVAEAEAADDVKTADLLTERLGVHEEAAWMLRATIS</sequence>
<dbReference type="Proteomes" id="UP000219068">
    <property type="component" value="Unassembled WGS sequence"/>
</dbReference>
<feature type="domain" description="Ferritin/DPS" evidence="3">
    <location>
        <begin position="29"/>
        <end position="166"/>
    </location>
</feature>
<dbReference type="Gene3D" id="1.20.1260.10">
    <property type="match status" value="1"/>
</dbReference>
<evidence type="ECO:0000313" key="7">
    <source>
        <dbReference type="Proteomes" id="UP000252266"/>
    </source>
</evidence>
<dbReference type="InterPro" id="IPR008331">
    <property type="entry name" value="Ferritin_DPS_dom"/>
</dbReference>
<keyword evidence="5" id="KW-0238">DNA-binding</keyword>
<evidence type="ECO:0000256" key="2">
    <source>
        <dbReference type="RuleBase" id="RU003875"/>
    </source>
</evidence>
<dbReference type="PANTHER" id="PTHR42932:SF3">
    <property type="entry name" value="DNA PROTECTION DURING STARVATION PROTEIN"/>
    <property type="match status" value="1"/>
</dbReference>
<protein>
    <submittedName>
        <fullName evidence="4">Ferritin</fullName>
    </submittedName>
    <submittedName>
        <fullName evidence="5">Starvation-inducible DNA-binding protein</fullName>
    </submittedName>
</protein>
<evidence type="ECO:0000313" key="5">
    <source>
        <dbReference type="EMBL" id="SOB95944.1"/>
    </source>
</evidence>